<dbReference type="OrthoDB" id="3874071at2"/>
<accession>A0A0D0PN98</accession>
<dbReference type="PATRIC" id="fig|2064.6.peg.4818"/>
<dbReference type="PROSITE" id="PS51257">
    <property type="entry name" value="PROKAR_LIPOPROTEIN"/>
    <property type="match status" value="1"/>
</dbReference>
<proteinExistence type="predicted"/>
<keyword evidence="3" id="KW-1185">Reference proteome</keyword>
<dbReference type="AlphaFoldDB" id="A0A0D0PN98"/>
<protein>
    <recommendedName>
        <fullName evidence="4">Lipoprotein</fullName>
    </recommendedName>
</protein>
<evidence type="ECO:0000256" key="1">
    <source>
        <dbReference type="SAM" id="SignalP"/>
    </source>
</evidence>
<dbReference type="STRING" id="2064.TR51_22415"/>
<evidence type="ECO:0000313" key="3">
    <source>
        <dbReference type="Proteomes" id="UP000032066"/>
    </source>
</evidence>
<feature type="signal peptide" evidence="1">
    <location>
        <begin position="1"/>
        <end position="23"/>
    </location>
</feature>
<feature type="chain" id="PRO_5039163681" description="Lipoprotein" evidence="1">
    <location>
        <begin position="24"/>
        <end position="176"/>
    </location>
</feature>
<name>A0A0D0PN98_KITGR</name>
<reference evidence="2 3" key="1">
    <citation type="submission" date="2015-02" db="EMBL/GenBank/DDBJ databases">
        <title>Draft genome sequence of Kitasatospora griseola MF730-N6, a bafilomycin, terpentecin and satosporin producer.</title>
        <authorList>
            <person name="Arens J.C."/>
            <person name="Haltli B."/>
            <person name="Kerr R.G."/>
        </authorList>
    </citation>
    <scope>NUCLEOTIDE SEQUENCE [LARGE SCALE GENOMIC DNA]</scope>
    <source>
        <strain evidence="2 3">MF730-N6</strain>
    </source>
</reference>
<sequence>MERQIRVAAGWTAAVLVGAAALAGCSSSGKPSGAASSALEGGKSAVASAAESALGSATAAIGSAAASLGASAQAAASSALASVKGGLNVKGDVALGAVTTESDGKLSVPVTVTNHGSQAGKYTIQVNFDDASGNLLDATVVTVPEVAAGATAQATAHSNRSLNTPVTPVVANALRY</sequence>
<gene>
    <name evidence="2" type="ORF">TR51_22415</name>
</gene>
<organism evidence="2 3">
    <name type="scientific">Kitasatospora griseola</name>
    <name type="common">Streptomyces griseolosporeus</name>
    <dbReference type="NCBI Taxonomy" id="2064"/>
    <lineage>
        <taxon>Bacteria</taxon>
        <taxon>Bacillati</taxon>
        <taxon>Actinomycetota</taxon>
        <taxon>Actinomycetes</taxon>
        <taxon>Kitasatosporales</taxon>
        <taxon>Streptomycetaceae</taxon>
        <taxon>Kitasatospora</taxon>
    </lineage>
</organism>
<comment type="caution">
    <text evidence="2">The sequence shown here is derived from an EMBL/GenBank/DDBJ whole genome shotgun (WGS) entry which is preliminary data.</text>
</comment>
<keyword evidence="1" id="KW-0732">Signal</keyword>
<evidence type="ECO:0008006" key="4">
    <source>
        <dbReference type="Google" id="ProtNLM"/>
    </source>
</evidence>
<dbReference type="EMBL" id="JXZB01000004">
    <property type="protein sequence ID" value="KIQ61972.1"/>
    <property type="molecule type" value="Genomic_DNA"/>
</dbReference>
<dbReference type="Proteomes" id="UP000032066">
    <property type="component" value="Unassembled WGS sequence"/>
</dbReference>
<evidence type="ECO:0000313" key="2">
    <source>
        <dbReference type="EMBL" id="KIQ61972.1"/>
    </source>
</evidence>
<dbReference type="RefSeq" id="WP_043913745.1">
    <property type="nucleotide sequence ID" value="NZ_JXZB01000004.1"/>
</dbReference>